<dbReference type="SUPFAM" id="SSF56672">
    <property type="entry name" value="DNA/RNA polymerases"/>
    <property type="match status" value="1"/>
</dbReference>
<comment type="caution">
    <text evidence="10">The sequence shown here is derived from an EMBL/GenBank/DDBJ whole genome shotgun (WGS) entry which is preliminary data.</text>
</comment>
<keyword evidence="4" id="KW-0255">Endonuclease</keyword>
<evidence type="ECO:0000256" key="4">
    <source>
        <dbReference type="ARBA" id="ARBA00022759"/>
    </source>
</evidence>
<keyword evidence="5" id="KW-0511">Multifunctional enzyme</keyword>
<evidence type="ECO:0000256" key="1">
    <source>
        <dbReference type="ARBA" id="ARBA00022679"/>
    </source>
</evidence>
<name>A0A699H0C4_TANCI</name>
<keyword evidence="4" id="KW-0378">Hydrolase</keyword>
<keyword evidence="1" id="KW-0808">Transferase</keyword>
<organism evidence="10">
    <name type="scientific">Tanacetum cinerariifolium</name>
    <name type="common">Dalmatian daisy</name>
    <name type="synonym">Chrysanthemum cinerariifolium</name>
    <dbReference type="NCBI Taxonomy" id="118510"/>
    <lineage>
        <taxon>Eukaryota</taxon>
        <taxon>Viridiplantae</taxon>
        <taxon>Streptophyta</taxon>
        <taxon>Embryophyta</taxon>
        <taxon>Tracheophyta</taxon>
        <taxon>Spermatophyta</taxon>
        <taxon>Magnoliopsida</taxon>
        <taxon>eudicotyledons</taxon>
        <taxon>Gunneridae</taxon>
        <taxon>Pentapetalae</taxon>
        <taxon>asterids</taxon>
        <taxon>campanulids</taxon>
        <taxon>Asterales</taxon>
        <taxon>Asteraceae</taxon>
        <taxon>Asteroideae</taxon>
        <taxon>Anthemideae</taxon>
        <taxon>Anthemidinae</taxon>
        <taxon>Tanacetum</taxon>
    </lineage>
</organism>
<dbReference type="InterPro" id="IPR056924">
    <property type="entry name" value="SH3_Tf2-1"/>
</dbReference>
<dbReference type="InterPro" id="IPR043128">
    <property type="entry name" value="Rev_trsase/Diguanyl_cyclase"/>
</dbReference>
<dbReference type="InterPro" id="IPR050951">
    <property type="entry name" value="Retrovirus_Pol_polyprotein"/>
</dbReference>
<proteinExistence type="predicted"/>
<dbReference type="InterPro" id="IPR021109">
    <property type="entry name" value="Peptidase_aspartic_dom_sf"/>
</dbReference>
<feature type="compositionally biased region" description="Acidic residues" evidence="6">
    <location>
        <begin position="68"/>
        <end position="85"/>
    </location>
</feature>
<dbReference type="Pfam" id="PF24626">
    <property type="entry name" value="SH3_Tf2-1"/>
    <property type="match status" value="1"/>
</dbReference>
<keyword evidence="2" id="KW-0548">Nucleotidyltransferase</keyword>
<feature type="compositionally biased region" description="Pro residues" evidence="6">
    <location>
        <begin position="251"/>
        <end position="260"/>
    </location>
</feature>
<dbReference type="EMBL" id="BKCJ010090338">
    <property type="protein sequence ID" value="GEX11620.1"/>
    <property type="molecule type" value="Genomic_DNA"/>
</dbReference>
<evidence type="ECO:0000256" key="5">
    <source>
        <dbReference type="ARBA" id="ARBA00023268"/>
    </source>
</evidence>
<feature type="region of interest" description="Disordered" evidence="6">
    <location>
        <begin position="251"/>
        <end position="272"/>
    </location>
</feature>
<evidence type="ECO:0000259" key="7">
    <source>
        <dbReference type="Pfam" id="PF03732"/>
    </source>
</evidence>
<dbReference type="GO" id="GO:0004519">
    <property type="term" value="F:endonuclease activity"/>
    <property type="evidence" value="ECO:0007669"/>
    <property type="project" value="UniProtKB-KW"/>
</dbReference>
<gene>
    <name evidence="10" type="ORF">Tci_283595</name>
</gene>
<evidence type="ECO:0000256" key="3">
    <source>
        <dbReference type="ARBA" id="ARBA00022722"/>
    </source>
</evidence>
<dbReference type="InterPro" id="IPR041577">
    <property type="entry name" value="RT_RNaseH_2"/>
</dbReference>
<protein>
    <submittedName>
        <fullName evidence="10">Putative reverse transcriptase domain-containing protein</fullName>
    </submittedName>
</protein>
<dbReference type="Gene3D" id="3.30.70.270">
    <property type="match status" value="1"/>
</dbReference>
<keyword evidence="10" id="KW-0695">RNA-directed DNA polymerase</keyword>
<feature type="compositionally biased region" description="Basic and acidic residues" evidence="6">
    <location>
        <begin position="261"/>
        <end position="272"/>
    </location>
</feature>
<dbReference type="InterPro" id="IPR005162">
    <property type="entry name" value="Retrotrans_gag_dom"/>
</dbReference>
<dbReference type="CDD" id="cd00303">
    <property type="entry name" value="retropepsin_like"/>
    <property type="match status" value="1"/>
</dbReference>
<accession>A0A699H0C4</accession>
<dbReference type="Pfam" id="PF03732">
    <property type="entry name" value="Retrotrans_gag"/>
    <property type="match status" value="1"/>
</dbReference>
<evidence type="ECO:0000256" key="2">
    <source>
        <dbReference type="ARBA" id="ARBA00022695"/>
    </source>
</evidence>
<reference evidence="10" key="1">
    <citation type="journal article" date="2019" name="Sci. Rep.">
        <title>Draft genome of Tanacetum cinerariifolium, the natural source of mosquito coil.</title>
        <authorList>
            <person name="Yamashiro T."/>
            <person name="Shiraishi A."/>
            <person name="Satake H."/>
            <person name="Nakayama K."/>
        </authorList>
    </citation>
    <scope>NUCLEOTIDE SEQUENCE</scope>
</reference>
<dbReference type="GO" id="GO:0003676">
    <property type="term" value="F:nucleic acid binding"/>
    <property type="evidence" value="ECO:0007669"/>
    <property type="project" value="InterPro"/>
</dbReference>
<dbReference type="GO" id="GO:0003964">
    <property type="term" value="F:RNA-directed DNA polymerase activity"/>
    <property type="evidence" value="ECO:0007669"/>
    <property type="project" value="UniProtKB-KW"/>
</dbReference>
<dbReference type="InterPro" id="IPR043502">
    <property type="entry name" value="DNA/RNA_pol_sf"/>
</dbReference>
<feature type="domain" description="Reverse transcriptase/retrotransposon-derived protein RNase H-like" evidence="8">
    <location>
        <begin position="669"/>
        <end position="761"/>
    </location>
</feature>
<dbReference type="InterPro" id="IPR036397">
    <property type="entry name" value="RNaseH_sf"/>
</dbReference>
<dbReference type="Pfam" id="PF08284">
    <property type="entry name" value="RVP_2"/>
    <property type="match status" value="1"/>
</dbReference>
<evidence type="ECO:0000259" key="9">
    <source>
        <dbReference type="Pfam" id="PF24626"/>
    </source>
</evidence>
<evidence type="ECO:0000256" key="6">
    <source>
        <dbReference type="SAM" id="MobiDB-lite"/>
    </source>
</evidence>
<sequence>MYRSRVFASSSWSSQIHQRPPHTNDPDYVPEPMYPEYIPLEDEHVLSAKEQPLPHVVSPTAESPEYVAELDPEEDPEEYVDDESQDGPVNYPIDGGDDDDGDSSKDDADDKDEKEKEHLAPTDSVVVVPVIELVSPSKGTEPVIAPPSTDIVTTGANITVRLQASISLSSEVEVERLLAMPTPPPSPFTSLSPPSAGERLARCTAPSAHSSPPPVPSPLLPSSGCPTQIQALRMASTQALIDAVTATLPSPPLPPYIPPPVDRKDDIPKTEMPPRKRSYLFALGSKYEIGERSTTRPIEGTKGVVGLTWWIEKMESVFQISGCAIENQEVLKKKMTDKYRPQGEINKLEIKLWNLKVKGNSVSTYTERFQRLTLICTKFVANETKKIDQYISGLPDNIFGSKLRTYAESQTNNKQKDDDLSRNNQGHQQQLAKRQNVTKVYNMGSGEKKPYGKTCPSAPIGNAEKKGNALRDPDSNVVMGNSYDVELADGKIVEVDTIMRGCTLNFFYHPFNIDLMPVELGSFDVIIGMDLLRRCHAMIMCDEKLVRIPYGNETLSFCDDESNDERESRLTIISCSKAQEYMAKGLFPEDLPGLPLARPVEFQIDLIPGATPVGSSIYSKIDLRSGYHQLRVREQDIPKTIFRTRFIEGFLKIAKSMTKLTQKGIKFDWGEKEENAFQLIKQKLCNAPILALPEGSKDFVVYYDASHKGLGTVLMQREKVVSYASRQLKVYEKNYTTYDLELESVVFALKIWRQYLYGTKCTKVLGTDISMSIAYHSETDGQSERTIQTLEDMLLAPCEALYGRKCRSPVCWAEVGEAQLTGPELIQEKTEKILLIKQRIQAAQDQQKSYADLKRKQMEFEVGDRVMLKVSPWKRVVRFGKRGKLNPIYVGPFKVLAKVRKVAYRLELPQELSRVHHAFHVSNLKKCYADEPLVMPLEGIYVDNKLQFVEDPVEIMKRETKRLKRIQKPLVKVR</sequence>
<feature type="region of interest" description="Disordered" evidence="6">
    <location>
        <begin position="1"/>
        <end position="123"/>
    </location>
</feature>
<dbReference type="AlphaFoldDB" id="A0A699H0C4"/>
<feature type="domain" description="Retrotransposon gag" evidence="7">
    <location>
        <begin position="326"/>
        <end position="395"/>
    </location>
</feature>
<feature type="region of interest" description="Disordered" evidence="6">
    <location>
        <begin position="181"/>
        <end position="224"/>
    </location>
</feature>
<feature type="compositionally biased region" description="Basic and acidic residues" evidence="6">
    <location>
        <begin position="102"/>
        <end position="120"/>
    </location>
</feature>
<dbReference type="Gene3D" id="2.40.70.10">
    <property type="entry name" value="Acid Proteases"/>
    <property type="match status" value="1"/>
</dbReference>
<dbReference type="Pfam" id="PF17919">
    <property type="entry name" value="RT_RNaseH_2"/>
    <property type="match status" value="1"/>
</dbReference>
<feature type="compositionally biased region" description="Polar residues" evidence="6">
    <location>
        <begin position="422"/>
        <end position="435"/>
    </location>
</feature>
<dbReference type="Gene3D" id="3.30.420.10">
    <property type="entry name" value="Ribonuclease H-like superfamily/Ribonuclease H"/>
    <property type="match status" value="1"/>
</dbReference>
<dbReference type="PANTHER" id="PTHR37984">
    <property type="entry name" value="PROTEIN CBG26694"/>
    <property type="match status" value="1"/>
</dbReference>
<keyword evidence="3" id="KW-0540">Nuclease</keyword>
<dbReference type="PANTHER" id="PTHR37984:SF5">
    <property type="entry name" value="PROTEIN NYNRIN-LIKE"/>
    <property type="match status" value="1"/>
</dbReference>
<evidence type="ECO:0000259" key="8">
    <source>
        <dbReference type="Pfam" id="PF17919"/>
    </source>
</evidence>
<feature type="region of interest" description="Disordered" evidence="6">
    <location>
        <begin position="408"/>
        <end position="435"/>
    </location>
</feature>
<evidence type="ECO:0000313" key="10">
    <source>
        <dbReference type="EMBL" id="GEX11620.1"/>
    </source>
</evidence>
<feature type="domain" description="Tf2-1-like SH3-like" evidence="9">
    <location>
        <begin position="863"/>
        <end position="927"/>
    </location>
</feature>